<evidence type="ECO:0000313" key="1">
    <source>
        <dbReference type="EMBL" id="CAG8701776.1"/>
    </source>
</evidence>
<evidence type="ECO:0000313" key="2">
    <source>
        <dbReference type="Proteomes" id="UP000789702"/>
    </source>
</evidence>
<feature type="non-terminal residue" evidence="1">
    <location>
        <position position="385"/>
    </location>
</feature>
<dbReference type="Proteomes" id="UP000789702">
    <property type="component" value="Unassembled WGS sequence"/>
</dbReference>
<proteinExistence type="predicted"/>
<reference evidence="1" key="1">
    <citation type="submission" date="2021-06" db="EMBL/GenBank/DDBJ databases">
        <authorList>
            <person name="Kallberg Y."/>
            <person name="Tangrot J."/>
            <person name="Rosling A."/>
        </authorList>
    </citation>
    <scope>NUCLEOTIDE SEQUENCE</scope>
    <source>
        <strain evidence="1">IL203A</strain>
    </source>
</reference>
<dbReference type="EMBL" id="CAJVPU010026913">
    <property type="protein sequence ID" value="CAG8701776.1"/>
    <property type="molecule type" value="Genomic_DNA"/>
</dbReference>
<organism evidence="1 2">
    <name type="scientific">Dentiscutata heterogama</name>
    <dbReference type="NCBI Taxonomy" id="1316150"/>
    <lineage>
        <taxon>Eukaryota</taxon>
        <taxon>Fungi</taxon>
        <taxon>Fungi incertae sedis</taxon>
        <taxon>Mucoromycota</taxon>
        <taxon>Glomeromycotina</taxon>
        <taxon>Glomeromycetes</taxon>
        <taxon>Diversisporales</taxon>
        <taxon>Gigasporaceae</taxon>
        <taxon>Dentiscutata</taxon>
    </lineage>
</organism>
<keyword evidence="2" id="KW-1185">Reference proteome</keyword>
<sequence length="385" mass="44568">KNLNESIDIWEFYAGPFRVIVPCHAKYVDKIYMSYNKSKSLSKESKFFKRNIAAHDEFGILNGTIFNNDLHKWKRSRQFVTKVLMSKKYHIEVINSGQKIFKEFEEQWDKNDVTTLDFSKWIALYKAKVTMTTIIGQPLYNLPIDSISKAAAEYVAMFAFLVFIPKIISSIFMRFGFNDMKKKSVFLNGTISNIIKKRRDEIKNGSTTNFNLLDLLLVINSSNNCENNSEEHIIEGEQPMNNEEIEANLAEITAVSIETTVTAFSFLVYNIVKNPLILEKLCAEIFKVFGSDTSLIITYEALESCRYLDALIKEMLRHFNPAPLNLRVLDGYESTGDYKWSPGTWFFVDNHRIMNNPKYWNEPLKFNPDRFLSEEHGGTGEFSNM</sequence>
<gene>
    <name evidence="1" type="ORF">DHETER_LOCUS11793</name>
</gene>
<protein>
    <submittedName>
        <fullName evidence="1">12812_t:CDS:1</fullName>
    </submittedName>
</protein>
<accession>A0ACA9PBS8</accession>
<feature type="non-terminal residue" evidence="1">
    <location>
        <position position="1"/>
    </location>
</feature>
<name>A0ACA9PBS8_9GLOM</name>
<comment type="caution">
    <text evidence="1">The sequence shown here is derived from an EMBL/GenBank/DDBJ whole genome shotgun (WGS) entry which is preliminary data.</text>
</comment>